<keyword evidence="4" id="KW-1185">Reference proteome</keyword>
<gene>
    <name evidence="3" type="primary">MGR3</name>
    <name evidence="3" type="ORF">CAAN4_H08020</name>
</gene>
<feature type="region of interest" description="Disordered" evidence="1">
    <location>
        <begin position="469"/>
        <end position="492"/>
    </location>
</feature>
<keyword evidence="2" id="KW-0472">Membrane</keyword>
<reference evidence="3 4" key="1">
    <citation type="submission" date="2024-01" db="EMBL/GenBank/DDBJ databases">
        <authorList>
            <consortium name="Genoscope - CEA"/>
            <person name="William W."/>
        </authorList>
    </citation>
    <scope>NUCLEOTIDE SEQUENCE [LARGE SCALE GENOMIC DNA]</scope>
    <source>
        <strain evidence="3 4">29B2s-10</strain>
    </source>
</reference>
<sequence>MIRTSRLAQFKPRAKISGGVPRCRYSTGQQQYSYNQYNQYQLPPKTSWPKRIMYTFVGLSALSAYGYYMWWPKHTFPSSVAKILRKGLWAESENGEVDFQLALKHYLEALKHCDEIKMDTLSDEYTGIQLKIAEMFERLNMLEDAAFVYNEIATMYLKVLTSAPNSADHKRIKNEEHRAHLIQKDLRIAIKLASLNSGNHQLCKAILITHLLIAQDEVQKRLGPNNDLRKLVQSAINNKSGPDNMEEGVQFKTIVDKDFIEIVNDGVVMKVERNPMAWEPFTEEFFSAMDLLMAVCLTMGDVAMASKVRISMTEWMLLADVEPSRVLISQCNLAALLYIQAEEYESKAYTINKVVEKSTAEEEEYNLAVKNKENCIQLSMKSYESVLECAKGLPANVISANNDINEAVALATYGMGVLNLHISDYQKAERLLREARVRSKACGYEDLLGMIETELGKLFREKKLIDEGKSANRKKNDHMEVEIQLSSERKSK</sequence>
<proteinExistence type="predicted"/>
<accession>A0ABP0EP17</accession>
<evidence type="ECO:0000313" key="4">
    <source>
        <dbReference type="Proteomes" id="UP001497600"/>
    </source>
</evidence>
<dbReference type="CDD" id="cd24145">
    <property type="entry name" value="Mgr3-like"/>
    <property type="match status" value="1"/>
</dbReference>
<organism evidence="3 4">
    <name type="scientific">[Candida] anglica</name>
    <dbReference type="NCBI Taxonomy" id="148631"/>
    <lineage>
        <taxon>Eukaryota</taxon>
        <taxon>Fungi</taxon>
        <taxon>Dikarya</taxon>
        <taxon>Ascomycota</taxon>
        <taxon>Saccharomycotina</taxon>
        <taxon>Pichiomycetes</taxon>
        <taxon>Debaryomycetaceae</taxon>
        <taxon>Kurtzmaniella</taxon>
    </lineage>
</organism>
<protein>
    <submittedName>
        <fullName evidence="3">Mitochondrial inner membrane i-AAA protease supercomplex subunit Mgr3p</fullName>
    </submittedName>
</protein>
<dbReference type="GO" id="GO:0008233">
    <property type="term" value="F:peptidase activity"/>
    <property type="evidence" value="ECO:0007669"/>
    <property type="project" value="UniProtKB-KW"/>
</dbReference>
<feature type="compositionally biased region" description="Basic and acidic residues" evidence="1">
    <location>
        <begin position="477"/>
        <end position="492"/>
    </location>
</feature>
<evidence type="ECO:0000256" key="2">
    <source>
        <dbReference type="SAM" id="Phobius"/>
    </source>
</evidence>
<keyword evidence="2" id="KW-0812">Transmembrane</keyword>
<dbReference type="Proteomes" id="UP001497600">
    <property type="component" value="Chromosome H"/>
</dbReference>
<dbReference type="PANTHER" id="PTHR28142">
    <property type="entry name" value="MITOCHONDRIAL INNER MEMBRANE I-AAA PROTEASE SUPERCOMPLEX SUBUNIT MGR3-RELATED"/>
    <property type="match status" value="1"/>
</dbReference>
<evidence type="ECO:0000313" key="3">
    <source>
        <dbReference type="EMBL" id="CAK7920917.1"/>
    </source>
</evidence>
<feature type="transmembrane region" description="Helical" evidence="2">
    <location>
        <begin position="52"/>
        <end position="71"/>
    </location>
</feature>
<dbReference type="PANTHER" id="PTHR28142:SF1">
    <property type="entry name" value="MITOCHONDRIAL INNER MEMBRANE I-AAA PROTEASE SUPERCOMPLEX SUBUNIT MGR3-RELATED"/>
    <property type="match status" value="1"/>
</dbReference>
<keyword evidence="3" id="KW-0378">Hydrolase</keyword>
<dbReference type="InterPro" id="IPR040201">
    <property type="entry name" value="Mrg3-like"/>
</dbReference>
<dbReference type="EMBL" id="OZ004260">
    <property type="protein sequence ID" value="CAK7920917.1"/>
    <property type="molecule type" value="Genomic_DNA"/>
</dbReference>
<keyword evidence="2" id="KW-1133">Transmembrane helix</keyword>
<keyword evidence="3" id="KW-0645">Protease</keyword>
<name>A0ABP0EP17_9ASCO</name>
<dbReference type="GO" id="GO:0006508">
    <property type="term" value="P:proteolysis"/>
    <property type="evidence" value="ECO:0007669"/>
    <property type="project" value="UniProtKB-KW"/>
</dbReference>
<evidence type="ECO:0000256" key="1">
    <source>
        <dbReference type="SAM" id="MobiDB-lite"/>
    </source>
</evidence>